<dbReference type="Proteomes" id="UP000664601">
    <property type="component" value="Unassembled WGS sequence"/>
</dbReference>
<keyword evidence="4" id="KW-0238">DNA-binding</keyword>
<keyword evidence="5" id="KW-0175">Coiled coil</keyword>
<feature type="region of interest" description="Disordered" evidence="6">
    <location>
        <begin position="609"/>
        <end position="634"/>
    </location>
</feature>
<dbReference type="PANTHER" id="PTHR48466:SF2">
    <property type="entry name" value="OS10G0509000 PROTEIN"/>
    <property type="match status" value="1"/>
</dbReference>
<reference evidence="8 9" key="1">
    <citation type="submission" date="2021-03" db="EMBL/GenBank/DDBJ databases">
        <title>Enterococcal diversity collection.</title>
        <authorList>
            <person name="Gilmore M.S."/>
            <person name="Schwartzman J."/>
            <person name="Van Tyne D."/>
            <person name="Martin M."/>
            <person name="Earl A.M."/>
            <person name="Manson A.L."/>
            <person name="Straub T."/>
            <person name="Salamzade R."/>
            <person name="Saavedra J."/>
            <person name="Lebreton F."/>
            <person name="Prichula J."/>
            <person name="Schaufler K."/>
            <person name="Gaca A."/>
            <person name="Sgardioli B."/>
            <person name="Wagenaar J."/>
            <person name="Strong T."/>
        </authorList>
    </citation>
    <scope>NUCLEOTIDE SEQUENCE [LARGE SCALE GENOMIC DNA]</scope>
    <source>
        <strain evidence="8 9">669A</strain>
    </source>
</reference>
<dbReference type="RefSeq" id="WP_207671968.1">
    <property type="nucleotide sequence ID" value="NZ_JAFREM010000004.1"/>
</dbReference>
<proteinExistence type="predicted"/>
<sequence length="634" mass="71897">MNNETINHLQFDRIIEEIQTRAIGDYSKKRIAAIQPQSNLATVRAWQKETQEARLIIDSSQHVPFMGLSQIDHLISQVKKGMLLAPPELVEAADFLRSSRMITKFFEKNQYQTPLLYNYAKALPQLLEVEEEIYQKIHNHKVSDDASKNLRRVRKQINETESEIQDKLLKFLRHPNNKTMLQEALIIKKGEHYTVPIKASYKNKIAGTIVEQSGNGQTAFIEPNTVSKLNERHAMLKAEETAEEYQVLAELTGLLAENEEVIDFALETITAFDIIFARAKYSRDLNGITPDVNKSEVIQIKKGRHPFLPKDAVPLDFSLGEEYRGLVITGANAGGKTVVLKTVGLLTLMTMVGLQIPAQAGTKIAVLDDLFVDIGDQQNMENALSTFSGHMHNIAQILNKVKRNTLILLDEIGSGTEPNEGAALAVAIMESMYEKGGLVVATTHYGEIKRFAEIHEDFVPAAMAFDRDTLTPKYKLQVGEIGDSQALWIAKKMHMSKDLIKQAQKYIDQKDYRTAKQTFAKTEEPSLFKKEKEITLFQKGDRVQLTETEAIGLVYHDEGASQIEVLVNEEISEVPRQRVKLLMSAQELYPADYDLDSLFIDYHTRKKNRDLDRGSKQAQKQLDKEMRERRSNIK</sequence>
<organism evidence="8 9">
    <name type="scientific">Candidatus Enterococcus moelleringii</name>
    <dbReference type="NCBI Taxonomy" id="2815325"/>
    <lineage>
        <taxon>Bacteria</taxon>
        <taxon>Bacillati</taxon>
        <taxon>Bacillota</taxon>
        <taxon>Bacilli</taxon>
        <taxon>Lactobacillales</taxon>
        <taxon>Enterococcaceae</taxon>
        <taxon>Enterococcus</taxon>
    </lineage>
</organism>
<dbReference type="PIRSF" id="PIRSF005814">
    <property type="entry name" value="MutS_YshD"/>
    <property type="match status" value="1"/>
</dbReference>
<keyword evidence="1" id="KW-0547">Nucleotide-binding</keyword>
<dbReference type="EMBL" id="JAFREM010000004">
    <property type="protein sequence ID" value="MBO1305023.1"/>
    <property type="molecule type" value="Genomic_DNA"/>
</dbReference>
<comment type="caution">
    <text evidence="8">The sequence shown here is derived from an EMBL/GenBank/DDBJ whole genome shotgun (WGS) entry which is preliminary data.</text>
</comment>
<evidence type="ECO:0000256" key="3">
    <source>
        <dbReference type="ARBA" id="ARBA00022840"/>
    </source>
</evidence>
<dbReference type="InterPro" id="IPR007696">
    <property type="entry name" value="DNA_mismatch_repair_MutS_core"/>
</dbReference>
<accession>A0ABS3L5Y4</accession>
<dbReference type="Pfam" id="PF00488">
    <property type="entry name" value="MutS_V"/>
    <property type="match status" value="1"/>
</dbReference>
<evidence type="ECO:0000259" key="7">
    <source>
        <dbReference type="PROSITE" id="PS00486"/>
    </source>
</evidence>
<dbReference type="NCBIfam" id="TIGR01069">
    <property type="entry name" value="mutS2"/>
    <property type="match status" value="1"/>
</dbReference>
<evidence type="ECO:0000256" key="2">
    <source>
        <dbReference type="ARBA" id="ARBA00022759"/>
    </source>
</evidence>
<keyword evidence="2 8" id="KW-0378">Hydrolase</keyword>
<evidence type="ECO:0000256" key="6">
    <source>
        <dbReference type="SAM" id="MobiDB-lite"/>
    </source>
</evidence>
<dbReference type="SMART" id="SM00533">
    <property type="entry name" value="MUTSd"/>
    <property type="match status" value="1"/>
</dbReference>
<keyword evidence="9" id="KW-1185">Reference proteome</keyword>
<protein>
    <submittedName>
        <fullName evidence="8">Endonuclease MutS2</fullName>
    </submittedName>
</protein>
<dbReference type="PROSITE" id="PS00486">
    <property type="entry name" value="DNA_MISMATCH_REPAIR_2"/>
    <property type="match status" value="1"/>
</dbReference>
<name>A0ABS3L5Y4_9ENTE</name>
<dbReference type="InterPro" id="IPR005747">
    <property type="entry name" value="MutS2"/>
</dbReference>
<keyword evidence="3" id="KW-0067">ATP-binding</keyword>
<keyword evidence="2 8" id="KW-0255">Endonuclease</keyword>
<evidence type="ECO:0000313" key="9">
    <source>
        <dbReference type="Proteomes" id="UP000664601"/>
    </source>
</evidence>
<dbReference type="InterPro" id="IPR036187">
    <property type="entry name" value="DNA_mismatch_repair_MutS_sf"/>
</dbReference>
<feature type="domain" description="DNA mismatch repair proteins mutS family" evidence="7">
    <location>
        <begin position="405"/>
        <end position="421"/>
    </location>
</feature>
<dbReference type="SUPFAM" id="SSF52540">
    <property type="entry name" value="P-loop containing nucleoside triphosphate hydrolases"/>
    <property type="match status" value="1"/>
</dbReference>
<dbReference type="InterPro" id="IPR045076">
    <property type="entry name" value="MutS"/>
</dbReference>
<dbReference type="Gene3D" id="3.40.50.300">
    <property type="entry name" value="P-loop containing nucleotide triphosphate hydrolases"/>
    <property type="match status" value="1"/>
</dbReference>
<dbReference type="GO" id="GO:0004519">
    <property type="term" value="F:endonuclease activity"/>
    <property type="evidence" value="ECO:0007669"/>
    <property type="project" value="UniProtKB-KW"/>
</dbReference>
<dbReference type="SMART" id="SM00534">
    <property type="entry name" value="MUTSac"/>
    <property type="match status" value="1"/>
</dbReference>
<evidence type="ECO:0000256" key="4">
    <source>
        <dbReference type="ARBA" id="ARBA00023125"/>
    </source>
</evidence>
<keyword evidence="2 8" id="KW-0540">Nuclease</keyword>
<dbReference type="SUPFAM" id="SSF48334">
    <property type="entry name" value="DNA repair protein MutS, domain III"/>
    <property type="match status" value="1"/>
</dbReference>
<feature type="coiled-coil region" evidence="5">
    <location>
        <begin position="143"/>
        <end position="170"/>
    </location>
</feature>
<evidence type="ECO:0000256" key="5">
    <source>
        <dbReference type="SAM" id="Coils"/>
    </source>
</evidence>
<dbReference type="InterPro" id="IPR000432">
    <property type="entry name" value="DNA_mismatch_repair_MutS_C"/>
</dbReference>
<evidence type="ECO:0000256" key="1">
    <source>
        <dbReference type="ARBA" id="ARBA00022741"/>
    </source>
</evidence>
<evidence type="ECO:0000313" key="8">
    <source>
        <dbReference type="EMBL" id="MBO1305023.1"/>
    </source>
</evidence>
<dbReference type="PANTHER" id="PTHR48466">
    <property type="entry name" value="OS10G0509000 PROTEIN-RELATED"/>
    <property type="match status" value="1"/>
</dbReference>
<dbReference type="InterPro" id="IPR027417">
    <property type="entry name" value="P-loop_NTPase"/>
</dbReference>
<gene>
    <name evidence="8" type="ORF">JZO70_02535</name>
</gene>